<dbReference type="Pfam" id="PF18918">
    <property type="entry name" value="DUF5669"/>
    <property type="match status" value="1"/>
</dbReference>
<organism evidence="1">
    <name type="scientific">marine sediment metagenome</name>
    <dbReference type="NCBI Taxonomy" id="412755"/>
    <lineage>
        <taxon>unclassified sequences</taxon>
        <taxon>metagenomes</taxon>
        <taxon>ecological metagenomes</taxon>
    </lineage>
</organism>
<name>A0A1B6NYR1_9ZZZZ</name>
<evidence type="ECO:0000313" key="1">
    <source>
        <dbReference type="EMBL" id="KTF08272.1"/>
    </source>
</evidence>
<protein>
    <recommendedName>
        <fullName evidence="2">TIGR02647 family protein</fullName>
    </recommendedName>
</protein>
<evidence type="ECO:0008006" key="2">
    <source>
        <dbReference type="Google" id="ProtNLM"/>
    </source>
</evidence>
<accession>A0A1B6NYR1</accession>
<dbReference type="InterPro" id="IPR013468">
    <property type="entry name" value="CHP02647"/>
</dbReference>
<dbReference type="EMBL" id="AYSL01000053">
    <property type="protein sequence ID" value="KTF08272.1"/>
    <property type="molecule type" value="Genomic_DNA"/>
</dbReference>
<dbReference type="AlphaFoldDB" id="A0A1B6NYR1"/>
<proteinExistence type="predicted"/>
<reference evidence="1" key="1">
    <citation type="submission" date="2013-11" db="EMBL/GenBank/DDBJ databases">
        <title>Microbial diversity, functional groups and degradation webs in Northern and Southern Mediterranean and Red Sea marine crude oil polluted sites.</title>
        <authorList>
            <person name="Daffonchio D."/>
            <person name="Mapelli F."/>
            <person name="Ferrer M."/>
            <person name="Richter M."/>
            <person name="Cherif A."/>
            <person name="Malkawi H.I."/>
            <person name="Yakimov M.M."/>
            <person name="Abdel-Fattah Y.R."/>
            <person name="Blaghen M."/>
            <person name="Golyshin P.N."/>
            <person name="Kalogerakis N."/>
            <person name="Boon N."/>
            <person name="Magagnini M."/>
            <person name="Fava F."/>
        </authorList>
    </citation>
    <scope>NUCLEOTIDE SEQUENCE</scope>
</reference>
<dbReference type="NCBIfam" id="TIGR02647">
    <property type="entry name" value="DNA"/>
    <property type="match status" value="1"/>
</dbReference>
<sequence length="91" mass="10006">MSSFDQDMLDELNLLLKFPTDSLLQGLKIHHDASQSMVNAASRLYSKGLITQPDGGYLTDLGIDLADHARHIQSAMCPRKVATKSKMLAYG</sequence>
<comment type="caution">
    <text evidence="1">The sequence shown here is derived from an EMBL/GenBank/DDBJ whole genome shotgun (WGS) entry which is preliminary data.</text>
</comment>
<gene>
    <name evidence="1" type="ORF">MGSAQ_000232</name>
</gene>